<dbReference type="GO" id="GO:0005829">
    <property type="term" value="C:cytosol"/>
    <property type="evidence" value="ECO:0007669"/>
    <property type="project" value="TreeGrafter"/>
</dbReference>
<feature type="domain" description="HTH crp-type" evidence="5">
    <location>
        <begin position="155"/>
        <end position="229"/>
    </location>
</feature>
<evidence type="ECO:0000313" key="6">
    <source>
        <dbReference type="EMBL" id="CUH12953.1"/>
    </source>
</evidence>
<evidence type="ECO:0000256" key="1">
    <source>
        <dbReference type="ARBA" id="ARBA00023015"/>
    </source>
</evidence>
<keyword evidence="1" id="KW-0805">Transcription regulation</keyword>
<dbReference type="CDD" id="cd00092">
    <property type="entry name" value="HTH_CRP"/>
    <property type="match status" value="1"/>
</dbReference>
<dbReference type="RefSeq" id="WP_055661954.1">
    <property type="nucleotide sequence ID" value="NZ_CYPR01000014.1"/>
</dbReference>
<dbReference type="InterPro" id="IPR018490">
    <property type="entry name" value="cNMP-bd_dom_sf"/>
</dbReference>
<dbReference type="PROSITE" id="PS00042">
    <property type="entry name" value="HTH_CRP_1"/>
    <property type="match status" value="1"/>
</dbReference>
<proteinExistence type="predicted"/>
<dbReference type="GO" id="GO:0003700">
    <property type="term" value="F:DNA-binding transcription factor activity"/>
    <property type="evidence" value="ECO:0007669"/>
    <property type="project" value="InterPro"/>
</dbReference>
<gene>
    <name evidence="6" type="primary">fixK_1</name>
    <name evidence="6" type="ORF">JSE7799_00230</name>
</gene>
<dbReference type="InterPro" id="IPR014710">
    <property type="entry name" value="RmlC-like_jellyroll"/>
</dbReference>
<dbReference type="AlphaFoldDB" id="A0A0M7B427"/>
<evidence type="ECO:0000256" key="2">
    <source>
        <dbReference type="ARBA" id="ARBA00023125"/>
    </source>
</evidence>
<keyword evidence="2" id="KW-0238">DNA-binding</keyword>
<organism evidence="6 7">
    <name type="scientific">Jannaschia seosinensis</name>
    <dbReference type="NCBI Taxonomy" id="313367"/>
    <lineage>
        <taxon>Bacteria</taxon>
        <taxon>Pseudomonadati</taxon>
        <taxon>Pseudomonadota</taxon>
        <taxon>Alphaproteobacteria</taxon>
        <taxon>Rhodobacterales</taxon>
        <taxon>Roseobacteraceae</taxon>
        <taxon>Jannaschia</taxon>
    </lineage>
</organism>
<dbReference type="Pfam" id="PF00027">
    <property type="entry name" value="cNMP_binding"/>
    <property type="match status" value="1"/>
</dbReference>
<evidence type="ECO:0000256" key="3">
    <source>
        <dbReference type="ARBA" id="ARBA00023163"/>
    </source>
</evidence>
<name>A0A0M7B427_9RHOB</name>
<dbReference type="InterPro" id="IPR018335">
    <property type="entry name" value="Tscrpt_reg_HTH_Crp-type_CS"/>
</dbReference>
<evidence type="ECO:0000313" key="7">
    <source>
        <dbReference type="Proteomes" id="UP000049455"/>
    </source>
</evidence>
<dbReference type="PROSITE" id="PS51063">
    <property type="entry name" value="HTH_CRP_2"/>
    <property type="match status" value="1"/>
</dbReference>
<dbReference type="InterPro" id="IPR036390">
    <property type="entry name" value="WH_DNA-bd_sf"/>
</dbReference>
<dbReference type="Gene3D" id="2.60.120.10">
    <property type="entry name" value="Jelly Rolls"/>
    <property type="match status" value="1"/>
</dbReference>
<dbReference type="Pfam" id="PF13545">
    <property type="entry name" value="HTH_Crp_2"/>
    <property type="match status" value="1"/>
</dbReference>
<dbReference type="Proteomes" id="UP000049455">
    <property type="component" value="Unassembled WGS sequence"/>
</dbReference>
<feature type="domain" description="Cyclic nucleotide-binding" evidence="4">
    <location>
        <begin position="24"/>
        <end position="141"/>
    </location>
</feature>
<accession>A0A0M7B427</accession>
<dbReference type="EMBL" id="CYPR01000014">
    <property type="protein sequence ID" value="CUH12953.1"/>
    <property type="molecule type" value="Genomic_DNA"/>
</dbReference>
<keyword evidence="3" id="KW-0804">Transcription</keyword>
<sequence>MTAFSPNLMARPDCAACPIRHRAVCARCEADELAQLEKIKIYRSWKAGETILFDGDPMDFVGSVVTGCAMLTRRLEDGRSQMVGLLMPSDFLGRPGRSTAPYEVSAATDLTLCMFRRAPFEKLLVEVPHIRDRLLEMSLDELDAAREWMVLLGRKTAREKVATLLLLVLRRSSLPISGVARADLPITREAMASYLGLTIETVSRQMSRLRADGVITLEGLRKVSAPDLEALALAAGEDSDGATIA</sequence>
<dbReference type="InterPro" id="IPR000595">
    <property type="entry name" value="cNMP-bd_dom"/>
</dbReference>
<dbReference type="InterPro" id="IPR036388">
    <property type="entry name" value="WH-like_DNA-bd_sf"/>
</dbReference>
<reference evidence="6 7" key="1">
    <citation type="submission" date="2015-09" db="EMBL/GenBank/DDBJ databases">
        <authorList>
            <person name="Jackson K.R."/>
            <person name="Lunt B.L."/>
            <person name="Fisher J.N.B."/>
            <person name="Gardner A.V."/>
            <person name="Bailey M.E."/>
            <person name="Deus L.M."/>
            <person name="Earl A.S."/>
            <person name="Gibby P.D."/>
            <person name="Hartmann K.A."/>
            <person name="Liu J.E."/>
            <person name="Manci A.M."/>
            <person name="Nielsen D.A."/>
            <person name="Solomon M.B."/>
            <person name="Breakwell D.P."/>
            <person name="Burnett S.H."/>
            <person name="Grose J.H."/>
        </authorList>
    </citation>
    <scope>NUCLEOTIDE SEQUENCE [LARGE SCALE GENOMIC DNA]</scope>
    <source>
        <strain evidence="6 7">CECT 7799</strain>
    </source>
</reference>
<dbReference type="Gene3D" id="1.10.10.10">
    <property type="entry name" value="Winged helix-like DNA-binding domain superfamily/Winged helix DNA-binding domain"/>
    <property type="match status" value="1"/>
</dbReference>
<dbReference type="SMART" id="SM00100">
    <property type="entry name" value="cNMP"/>
    <property type="match status" value="1"/>
</dbReference>
<dbReference type="PROSITE" id="PS50042">
    <property type="entry name" value="CNMP_BINDING_3"/>
    <property type="match status" value="1"/>
</dbReference>
<dbReference type="SMART" id="SM00419">
    <property type="entry name" value="HTH_CRP"/>
    <property type="match status" value="1"/>
</dbReference>
<dbReference type="SUPFAM" id="SSF51206">
    <property type="entry name" value="cAMP-binding domain-like"/>
    <property type="match status" value="1"/>
</dbReference>
<dbReference type="CDD" id="cd00038">
    <property type="entry name" value="CAP_ED"/>
    <property type="match status" value="1"/>
</dbReference>
<dbReference type="STRING" id="313367.JSE7799_00230"/>
<dbReference type="InterPro" id="IPR012318">
    <property type="entry name" value="HTH_CRP"/>
</dbReference>
<evidence type="ECO:0000259" key="4">
    <source>
        <dbReference type="PROSITE" id="PS50042"/>
    </source>
</evidence>
<dbReference type="SUPFAM" id="SSF46785">
    <property type="entry name" value="Winged helix' DNA-binding domain"/>
    <property type="match status" value="1"/>
</dbReference>
<dbReference type="InterPro" id="IPR050397">
    <property type="entry name" value="Env_Response_Regulators"/>
</dbReference>
<dbReference type="GO" id="GO:0003677">
    <property type="term" value="F:DNA binding"/>
    <property type="evidence" value="ECO:0007669"/>
    <property type="project" value="UniProtKB-KW"/>
</dbReference>
<protein>
    <submittedName>
        <fullName evidence="6">Nitrogen fixation regulation protein FixK</fullName>
    </submittedName>
</protein>
<dbReference type="NCBIfam" id="NF045989">
    <property type="entry name" value="TransRegFnrLRhodb"/>
    <property type="match status" value="1"/>
</dbReference>
<dbReference type="PANTHER" id="PTHR24567">
    <property type="entry name" value="CRP FAMILY TRANSCRIPTIONAL REGULATORY PROTEIN"/>
    <property type="match status" value="1"/>
</dbReference>
<dbReference type="PRINTS" id="PR00034">
    <property type="entry name" value="HTHCRP"/>
</dbReference>
<evidence type="ECO:0000259" key="5">
    <source>
        <dbReference type="PROSITE" id="PS51063"/>
    </source>
</evidence>
<dbReference type="PANTHER" id="PTHR24567:SF75">
    <property type="entry name" value="FUMARATE AND NITRATE REDUCTION REGULATORY PROTEIN"/>
    <property type="match status" value="1"/>
</dbReference>
<keyword evidence="7" id="KW-1185">Reference proteome</keyword>